<dbReference type="EMBL" id="JAFNEN010002824">
    <property type="protein sequence ID" value="KAG8172319.1"/>
    <property type="molecule type" value="Genomic_DNA"/>
</dbReference>
<evidence type="ECO:0000256" key="2">
    <source>
        <dbReference type="ARBA" id="ARBA00023002"/>
    </source>
</evidence>
<dbReference type="GO" id="GO:0004365">
    <property type="term" value="F:glyceraldehyde-3-phosphate dehydrogenase (NAD+) (phosphorylating) activity"/>
    <property type="evidence" value="ECO:0007669"/>
    <property type="project" value="UniProtKB-EC"/>
</dbReference>
<accession>A0AAV6TL74</accession>
<proteinExistence type="inferred from homology"/>
<dbReference type="PRINTS" id="PR00078">
    <property type="entry name" value="G3PDHDRGNASE"/>
</dbReference>
<dbReference type="SUPFAM" id="SSF51735">
    <property type="entry name" value="NAD(P)-binding Rossmann-fold domains"/>
    <property type="match status" value="1"/>
</dbReference>
<dbReference type="InterPro" id="IPR020831">
    <property type="entry name" value="GlycerAld/Erythrose_P_DH"/>
</dbReference>
<keyword evidence="2" id="KW-0560">Oxidoreductase</keyword>
<evidence type="ECO:0000256" key="1">
    <source>
        <dbReference type="ARBA" id="ARBA00007406"/>
    </source>
</evidence>
<dbReference type="Gene3D" id="3.40.50.720">
    <property type="entry name" value="NAD(P)-binding Rossmann-like Domain"/>
    <property type="match status" value="1"/>
</dbReference>
<reference evidence="6 7" key="1">
    <citation type="journal article" date="2022" name="Nat. Ecol. Evol.">
        <title>A masculinizing supergene underlies an exaggerated male reproductive morph in a spider.</title>
        <authorList>
            <person name="Hendrickx F."/>
            <person name="De Corte Z."/>
            <person name="Sonet G."/>
            <person name="Van Belleghem S.M."/>
            <person name="Kostlbacher S."/>
            <person name="Vangestel C."/>
        </authorList>
    </citation>
    <scope>NUCLEOTIDE SEQUENCE [LARGE SCALE GENOMIC DNA]</scope>
    <source>
        <strain evidence="6">W744_W776</strain>
    </source>
</reference>
<sequence>MSIRVGINGFGRIGRLMLRIISEKCPDIDVVAINDLVPPEDLAYLLKYDSVHHTFPHCVTADDKHINVNKKKILALSEREPEKLPWKDLKVDYVIESTGYFTDLESANKHRKAGAKRVIISAPAKGEVPTFVMGVNQENYNPQKDFIVSNASCT</sequence>
<feature type="non-terminal residue" evidence="6">
    <location>
        <position position="154"/>
    </location>
</feature>
<comment type="caution">
    <text evidence="6">The sequence shown here is derived from an EMBL/GenBank/DDBJ whole genome shotgun (WGS) entry which is preliminary data.</text>
</comment>
<dbReference type="Proteomes" id="UP000827092">
    <property type="component" value="Unassembled WGS sequence"/>
</dbReference>
<dbReference type="GO" id="GO:0051287">
    <property type="term" value="F:NAD binding"/>
    <property type="evidence" value="ECO:0007669"/>
    <property type="project" value="InterPro"/>
</dbReference>
<evidence type="ECO:0000313" key="6">
    <source>
        <dbReference type="EMBL" id="KAG8172319.1"/>
    </source>
</evidence>
<dbReference type="CDD" id="cd05214">
    <property type="entry name" value="GAPDH_I_N"/>
    <property type="match status" value="1"/>
</dbReference>
<evidence type="ECO:0000313" key="7">
    <source>
        <dbReference type="Proteomes" id="UP000827092"/>
    </source>
</evidence>
<dbReference type="FunFam" id="3.40.50.720:FF:000001">
    <property type="entry name" value="Glyceraldehyde-3-phosphate dehydrogenase"/>
    <property type="match status" value="1"/>
</dbReference>
<dbReference type="InterPro" id="IPR036291">
    <property type="entry name" value="NAD(P)-bd_dom_sf"/>
</dbReference>
<comment type="catalytic activity">
    <reaction evidence="3">
        <text>D-glyceraldehyde 3-phosphate + phosphate + NAD(+) = (2R)-3-phospho-glyceroyl phosphate + NADH + H(+)</text>
        <dbReference type="Rhea" id="RHEA:10300"/>
        <dbReference type="ChEBI" id="CHEBI:15378"/>
        <dbReference type="ChEBI" id="CHEBI:43474"/>
        <dbReference type="ChEBI" id="CHEBI:57540"/>
        <dbReference type="ChEBI" id="CHEBI:57604"/>
        <dbReference type="ChEBI" id="CHEBI:57945"/>
        <dbReference type="ChEBI" id="CHEBI:59776"/>
        <dbReference type="EC" id="1.2.1.12"/>
    </reaction>
</comment>
<evidence type="ECO:0000259" key="5">
    <source>
        <dbReference type="SMART" id="SM00846"/>
    </source>
</evidence>
<organism evidence="6 7">
    <name type="scientific">Oedothorax gibbosus</name>
    <dbReference type="NCBI Taxonomy" id="931172"/>
    <lineage>
        <taxon>Eukaryota</taxon>
        <taxon>Metazoa</taxon>
        <taxon>Ecdysozoa</taxon>
        <taxon>Arthropoda</taxon>
        <taxon>Chelicerata</taxon>
        <taxon>Arachnida</taxon>
        <taxon>Araneae</taxon>
        <taxon>Araneomorphae</taxon>
        <taxon>Entelegynae</taxon>
        <taxon>Araneoidea</taxon>
        <taxon>Linyphiidae</taxon>
        <taxon>Erigoninae</taxon>
        <taxon>Oedothorax</taxon>
    </lineage>
</organism>
<keyword evidence="7" id="KW-1185">Reference proteome</keyword>
<evidence type="ECO:0000256" key="4">
    <source>
        <dbReference type="RuleBase" id="RU000397"/>
    </source>
</evidence>
<gene>
    <name evidence="6" type="ORF">JTE90_005436</name>
</gene>
<dbReference type="InterPro" id="IPR020828">
    <property type="entry name" value="GlycerAld_3-P_DH_NAD(P)-bd"/>
</dbReference>
<dbReference type="AlphaFoldDB" id="A0AAV6TL74"/>
<dbReference type="Pfam" id="PF00044">
    <property type="entry name" value="Gp_dh_N"/>
    <property type="match status" value="1"/>
</dbReference>
<protein>
    <recommendedName>
        <fullName evidence="5">Glyceraldehyde 3-phosphate dehydrogenase NAD(P) binding domain-containing protein</fullName>
    </recommendedName>
</protein>
<evidence type="ECO:0000256" key="3">
    <source>
        <dbReference type="ARBA" id="ARBA00047698"/>
    </source>
</evidence>
<name>A0AAV6TL74_9ARAC</name>
<feature type="domain" description="Glyceraldehyde 3-phosphate dehydrogenase NAD(P) binding" evidence="5">
    <location>
        <begin position="3"/>
        <end position="153"/>
    </location>
</feature>
<dbReference type="PANTHER" id="PTHR43148">
    <property type="entry name" value="GLYCERALDEHYDE-3-PHOSPHATE DEHYDROGENASE 2"/>
    <property type="match status" value="1"/>
</dbReference>
<comment type="similarity">
    <text evidence="1 4">Belongs to the glyceraldehyde-3-phosphate dehydrogenase family.</text>
</comment>
<dbReference type="SMART" id="SM00846">
    <property type="entry name" value="Gp_dh_N"/>
    <property type="match status" value="1"/>
</dbReference>